<gene>
    <name evidence="5" type="ORF">AXG93_673s1210</name>
</gene>
<dbReference type="InterPro" id="IPR039133">
    <property type="entry name" value="RNF25"/>
</dbReference>
<keyword evidence="6" id="KW-1185">Reference proteome</keyword>
<evidence type="ECO:0000259" key="4">
    <source>
        <dbReference type="PROSITE" id="PS50908"/>
    </source>
</evidence>
<keyword evidence="1" id="KW-0479">Metal-binding</keyword>
<name>A0A176WJ91_MARPO</name>
<dbReference type="GO" id="GO:0009893">
    <property type="term" value="P:positive regulation of metabolic process"/>
    <property type="evidence" value="ECO:0007669"/>
    <property type="project" value="UniProtKB-ARBA"/>
</dbReference>
<dbReference type="Gene3D" id="3.30.40.10">
    <property type="entry name" value="Zinc/RING finger domain, C3HC4 (zinc finger)"/>
    <property type="match status" value="1"/>
</dbReference>
<evidence type="ECO:0008006" key="7">
    <source>
        <dbReference type="Google" id="ProtNLM"/>
    </source>
</evidence>
<feature type="compositionally biased region" description="Basic residues" evidence="2">
    <location>
        <begin position="383"/>
        <end position="393"/>
    </location>
</feature>
<feature type="domain" description="RWD" evidence="4">
    <location>
        <begin position="7"/>
        <end position="113"/>
    </location>
</feature>
<dbReference type="Proteomes" id="UP000077202">
    <property type="component" value="Unassembled WGS sequence"/>
</dbReference>
<dbReference type="PROSITE" id="PS50089">
    <property type="entry name" value="ZF_RING_2"/>
    <property type="match status" value="1"/>
</dbReference>
<feature type="domain" description="RING-type" evidence="3">
    <location>
        <begin position="120"/>
        <end position="200"/>
    </location>
</feature>
<comment type="caution">
    <text evidence="5">The sequence shown here is derived from an EMBL/GenBank/DDBJ whole genome shotgun (WGS) entry which is preliminary data.</text>
</comment>
<dbReference type="PROSITE" id="PS50908">
    <property type="entry name" value="RWD"/>
    <property type="match status" value="1"/>
</dbReference>
<dbReference type="SUPFAM" id="SSF54495">
    <property type="entry name" value="UBC-like"/>
    <property type="match status" value="1"/>
</dbReference>
<accession>A0A176WJ91</accession>
<keyword evidence="1" id="KW-0863">Zinc-finger</keyword>
<dbReference type="GO" id="GO:0008270">
    <property type="term" value="F:zinc ion binding"/>
    <property type="evidence" value="ECO:0007669"/>
    <property type="project" value="UniProtKB-KW"/>
</dbReference>
<dbReference type="PANTHER" id="PTHR13198">
    <property type="entry name" value="RING FINGER PROTEIN 25"/>
    <property type="match status" value="1"/>
</dbReference>
<evidence type="ECO:0000259" key="3">
    <source>
        <dbReference type="PROSITE" id="PS50089"/>
    </source>
</evidence>
<dbReference type="InterPro" id="IPR013083">
    <property type="entry name" value="Znf_RING/FYVE/PHD"/>
</dbReference>
<keyword evidence="1" id="KW-0862">Zinc</keyword>
<dbReference type="GO" id="GO:0061630">
    <property type="term" value="F:ubiquitin protein ligase activity"/>
    <property type="evidence" value="ECO:0007669"/>
    <property type="project" value="InterPro"/>
</dbReference>
<dbReference type="CDD" id="cd23818">
    <property type="entry name" value="RWD_RNF25"/>
    <property type="match status" value="1"/>
</dbReference>
<evidence type="ECO:0000256" key="1">
    <source>
        <dbReference type="PROSITE-ProRule" id="PRU00175"/>
    </source>
</evidence>
<dbReference type="SUPFAM" id="SSF57850">
    <property type="entry name" value="RING/U-box"/>
    <property type="match status" value="1"/>
</dbReference>
<evidence type="ECO:0000313" key="5">
    <source>
        <dbReference type="EMBL" id="OAE32944.1"/>
    </source>
</evidence>
<proteinExistence type="predicted"/>
<dbReference type="GO" id="GO:0051246">
    <property type="term" value="P:regulation of protein metabolic process"/>
    <property type="evidence" value="ECO:0007669"/>
    <property type="project" value="UniProtKB-ARBA"/>
</dbReference>
<dbReference type="FunFam" id="3.10.110.10:FF:000050">
    <property type="entry name" value="eIF-2-alpha kinase GCN2"/>
    <property type="match status" value="1"/>
</dbReference>
<dbReference type="EMBL" id="LVLJ01000698">
    <property type="protein sequence ID" value="OAE32944.1"/>
    <property type="molecule type" value="Genomic_DNA"/>
</dbReference>
<dbReference type="Gene3D" id="3.10.110.10">
    <property type="entry name" value="Ubiquitin Conjugating Enzyme"/>
    <property type="match status" value="1"/>
</dbReference>
<evidence type="ECO:0000313" key="6">
    <source>
        <dbReference type="Proteomes" id="UP000077202"/>
    </source>
</evidence>
<dbReference type="PANTHER" id="PTHR13198:SF4">
    <property type="entry name" value="E3 UBIQUITIN-PROTEIN LIGASE RNF25"/>
    <property type="match status" value="1"/>
</dbReference>
<dbReference type="InterPro" id="IPR016135">
    <property type="entry name" value="UBQ-conjugating_enzyme/RWD"/>
</dbReference>
<dbReference type="SMART" id="SM00591">
    <property type="entry name" value="RWD"/>
    <property type="match status" value="1"/>
</dbReference>
<dbReference type="GO" id="GO:0033554">
    <property type="term" value="P:cellular response to stress"/>
    <property type="evidence" value="ECO:0007669"/>
    <property type="project" value="UniProtKB-ARBA"/>
</dbReference>
<feature type="region of interest" description="Disordered" evidence="2">
    <location>
        <begin position="277"/>
        <end position="410"/>
    </location>
</feature>
<dbReference type="GO" id="GO:0010468">
    <property type="term" value="P:regulation of gene expression"/>
    <property type="evidence" value="ECO:0007669"/>
    <property type="project" value="UniProtKB-ARBA"/>
</dbReference>
<protein>
    <recommendedName>
        <fullName evidence="7">RWD domain-containing protein</fullName>
    </recommendedName>
</protein>
<organism evidence="5 6">
    <name type="scientific">Marchantia polymorpha subsp. ruderalis</name>
    <dbReference type="NCBI Taxonomy" id="1480154"/>
    <lineage>
        <taxon>Eukaryota</taxon>
        <taxon>Viridiplantae</taxon>
        <taxon>Streptophyta</taxon>
        <taxon>Embryophyta</taxon>
        <taxon>Marchantiophyta</taxon>
        <taxon>Marchantiopsida</taxon>
        <taxon>Marchantiidae</taxon>
        <taxon>Marchantiales</taxon>
        <taxon>Marchantiaceae</taxon>
        <taxon>Marchantia</taxon>
    </lineage>
</organism>
<sequence>MAEEVEQEVEAMEAVYGSDCTVFRVFPPHLSISIKPRTADDLCVQFVEAVLVIEASAKYPGVPPKLELKDAKGLGDSRHGKLLEELHVQAKELSGEPMLVAICEAATDLLTGMNVPEGDCCFCRDPFDMDDGAQPFMKLMSCFHCFHSDCFGNWWRWLQLQNGGRSAAIATSDDGDNDERSEQRNSVEFGDFSVNCPVCRMIVTAEDVAHVREFLTAESKLQNSEDDASVPDLVLTEEELERRARFSAEFEAQQARGAIIEPKKLEVILPGMVVPRTPQAEEQPPVPAVSEEDQASPSSITDSPVSSSPQFSGIRGFESQQSGHGSPKGQGHQQRDNGQGSRVSFRGRRGGSSRGSHMGSRTYHGRSKVKKDHAQATSDPPRQHAHASRHQPRGIRLDGDVQGTPETTQV</sequence>
<reference evidence="5" key="1">
    <citation type="submission" date="2016-03" db="EMBL/GenBank/DDBJ databases">
        <title>Mechanisms controlling the formation of the plant cell surface in tip-growing cells are functionally conserved among land plants.</title>
        <authorList>
            <person name="Honkanen S."/>
            <person name="Jones V.A."/>
            <person name="Morieri G."/>
            <person name="Champion C."/>
            <person name="Hetherington A.J."/>
            <person name="Kelly S."/>
            <person name="Saint-Marcoux D."/>
            <person name="Proust H."/>
            <person name="Prescott H."/>
            <person name="Dolan L."/>
        </authorList>
    </citation>
    <scope>NUCLEOTIDE SEQUENCE [LARGE SCALE GENOMIC DNA]</scope>
    <source>
        <tissue evidence="5">Whole gametophyte</tissue>
    </source>
</reference>
<dbReference type="SMART" id="SM00184">
    <property type="entry name" value="RING"/>
    <property type="match status" value="1"/>
</dbReference>
<dbReference type="Pfam" id="PF05773">
    <property type="entry name" value="RWD"/>
    <property type="match status" value="1"/>
</dbReference>
<dbReference type="InterPro" id="IPR006575">
    <property type="entry name" value="RWD_dom"/>
</dbReference>
<dbReference type="FunFam" id="3.30.40.10:FF:000914">
    <property type="entry name" value="RWD domain-containing protein"/>
    <property type="match status" value="1"/>
</dbReference>
<dbReference type="InterPro" id="IPR001841">
    <property type="entry name" value="Znf_RING"/>
</dbReference>
<evidence type="ECO:0000256" key="2">
    <source>
        <dbReference type="SAM" id="MobiDB-lite"/>
    </source>
</evidence>
<dbReference type="AlphaFoldDB" id="A0A176WJ91"/>
<dbReference type="GO" id="GO:0005634">
    <property type="term" value="C:nucleus"/>
    <property type="evidence" value="ECO:0007669"/>
    <property type="project" value="TreeGrafter"/>
</dbReference>
<feature type="compositionally biased region" description="Low complexity" evidence="2">
    <location>
        <begin position="296"/>
        <end position="309"/>
    </location>
</feature>
<dbReference type="GO" id="GO:0016567">
    <property type="term" value="P:protein ubiquitination"/>
    <property type="evidence" value="ECO:0007669"/>
    <property type="project" value="TreeGrafter"/>
</dbReference>